<name>A0A5P1FG51_ASPOF</name>
<reference evidence="2" key="1">
    <citation type="journal article" date="2017" name="Nat. Commun.">
        <title>The asparagus genome sheds light on the origin and evolution of a young Y chromosome.</title>
        <authorList>
            <person name="Harkess A."/>
            <person name="Zhou J."/>
            <person name="Xu C."/>
            <person name="Bowers J.E."/>
            <person name="Van der Hulst R."/>
            <person name="Ayyampalayam S."/>
            <person name="Mercati F."/>
            <person name="Riccardi P."/>
            <person name="McKain M.R."/>
            <person name="Kakrana A."/>
            <person name="Tang H."/>
            <person name="Ray J."/>
            <person name="Groenendijk J."/>
            <person name="Arikit S."/>
            <person name="Mathioni S.M."/>
            <person name="Nakano M."/>
            <person name="Shan H."/>
            <person name="Telgmann-Rauber A."/>
            <person name="Kanno A."/>
            <person name="Yue Z."/>
            <person name="Chen H."/>
            <person name="Li W."/>
            <person name="Chen Y."/>
            <person name="Xu X."/>
            <person name="Zhang Y."/>
            <person name="Luo S."/>
            <person name="Chen H."/>
            <person name="Gao J."/>
            <person name="Mao Z."/>
            <person name="Pires J.C."/>
            <person name="Luo M."/>
            <person name="Kudrna D."/>
            <person name="Wing R.A."/>
            <person name="Meyers B.C."/>
            <person name="Yi K."/>
            <person name="Kong H."/>
            <person name="Lavrijsen P."/>
            <person name="Sunseri F."/>
            <person name="Falavigna A."/>
            <person name="Ye Y."/>
            <person name="Leebens-Mack J.H."/>
            <person name="Chen G."/>
        </authorList>
    </citation>
    <scope>NUCLEOTIDE SEQUENCE [LARGE SCALE GENOMIC DNA]</scope>
    <source>
        <strain evidence="2">cv. DH0086</strain>
    </source>
</reference>
<dbReference type="Gramene" id="ONK77346">
    <property type="protein sequence ID" value="ONK77346"/>
    <property type="gene ID" value="A4U43_C02F5580"/>
</dbReference>
<evidence type="ECO:0000313" key="1">
    <source>
        <dbReference type="EMBL" id="ONK77346.1"/>
    </source>
</evidence>
<protein>
    <submittedName>
        <fullName evidence="1">Uncharacterized protein</fullName>
    </submittedName>
</protein>
<gene>
    <name evidence="1" type="ORF">A4U43_C02F5580</name>
</gene>
<dbReference type="Proteomes" id="UP000243459">
    <property type="component" value="Chromosome 2"/>
</dbReference>
<dbReference type="EMBL" id="CM007382">
    <property type="protein sequence ID" value="ONK77346.1"/>
    <property type="molecule type" value="Genomic_DNA"/>
</dbReference>
<proteinExistence type="predicted"/>
<evidence type="ECO:0000313" key="2">
    <source>
        <dbReference type="Proteomes" id="UP000243459"/>
    </source>
</evidence>
<accession>A0A5P1FG51</accession>
<organism evidence="1 2">
    <name type="scientific">Asparagus officinalis</name>
    <name type="common">Garden asparagus</name>
    <dbReference type="NCBI Taxonomy" id="4686"/>
    <lineage>
        <taxon>Eukaryota</taxon>
        <taxon>Viridiplantae</taxon>
        <taxon>Streptophyta</taxon>
        <taxon>Embryophyta</taxon>
        <taxon>Tracheophyta</taxon>
        <taxon>Spermatophyta</taxon>
        <taxon>Magnoliopsida</taxon>
        <taxon>Liliopsida</taxon>
        <taxon>Asparagales</taxon>
        <taxon>Asparagaceae</taxon>
        <taxon>Asparagoideae</taxon>
        <taxon>Asparagus</taxon>
    </lineage>
</organism>
<keyword evidence="2" id="KW-1185">Reference proteome</keyword>
<dbReference type="AlphaFoldDB" id="A0A5P1FG51"/>
<sequence length="154" mass="17803">MSPDDAMWMLVGYAISMIRFPHFSLKYNAVDLRVHGTLDGTLVIEQKDVKSLLYSLKLLDEVVLDLLYEYFEVSRDEMICHVSRNFEKEKDEESSSGEKEIQSNRNLIPSVGNQGQYLQQTRQIVFEEGLSRALREVLMTCTNKNKEYLSGSRL</sequence>